<dbReference type="EMBL" id="CP111028">
    <property type="protein sequence ID" value="WAR31059.1"/>
    <property type="molecule type" value="Genomic_DNA"/>
</dbReference>
<evidence type="ECO:0000313" key="1">
    <source>
        <dbReference type="EMBL" id="WAR31059.1"/>
    </source>
</evidence>
<name>A0ABY7GCJ8_MYAAR</name>
<keyword evidence="2" id="KW-1185">Reference proteome</keyword>
<proteinExistence type="predicted"/>
<dbReference type="InterPro" id="IPR029044">
    <property type="entry name" value="Nucleotide-diphossugar_trans"/>
</dbReference>
<dbReference type="Gene3D" id="3.90.550.10">
    <property type="entry name" value="Spore Coat Polysaccharide Biosynthesis Protein SpsA, Chain A"/>
    <property type="match status" value="1"/>
</dbReference>
<gene>
    <name evidence="1" type="ORF">MAR_033601</name>
</gene>
<accession>A0ABY7GCJ8</accession>
<sequence>MMRNIKTIVVVCLVVFVVSLIVGYTKWNMIPSSSPSPINKYDLRILVIVYNRAQSMLRLLNSIKEANFDGDNVKLEVWIDRSKAGVVDTLTGKTAEEFVFMHGHYEVLKHSQHVGIYGQWFATWKPRANSSEIAMILEVDLTPYVVGNVVTVWYKTFQAQGRADREHSIFHIYHS</sequence>
<organism evidence="1 2">
    <name type="scientific">Mya arenaria</name>
    <name type="common">Soft-shell clam</name>
    <dbReference type="NCBI Taxonomy" id="6604"/>
    <lineage>
        <taxon>Eukaryota</taxon>
        <taxon>Metazoa</taxon>
        <taxon>Spiralia</taxon>
        <taxon>Lophotrochozoa</taxon>
        <taxon>Mollusca</taxon>
        <taxon>Bivalvia</taxon>
        <taxon>Autobranchia</taxon>
        <taxon>Heteroconchia</taxon>
        <taxon>Euheterodonta</taxon>
        <taxon>Imparidentia</taxon>
        <taxon>Neoheterodontei</taxon>
        <taxon>Myida</taxon>
        <taxon>Myoidea</taxon>
        <taxon>Myidae</taxon>
        <taxon>Mya</taxon>
    </lineage>
</organism>
<dbReference type="PANTHER" id="PTHR33604">
    <property type="entry name" value="OSJNBA0004B13.7 PROTEIN"/>
    <property type="match status" value="1"/>
</dbReference>
<reference evidence="1" key="1">
    <citation type="submission" date="2022-11" db="EMBL/GenBank/DDBJ databases">
        <title>Centuries of genome instability and evolution in soft-shell clam transmissible cancer (bioRxiv).</title>
        <authorList>
            <person name="Hart S.F.M."/>
            <person name="Yonemitsu M.A."/>
            <person name="Giersch R.M."/>
            <person name="Beal B.F."/>
            <person name="Arriagada G."/>
            <person name="Davis B.W."/>
            <person name="Ostrander E.A."/>
            <person name="Goff S.P."/>
            <person name="Metzger M.J."/>
        </authorList>
    </citation>
    <scope>NUCLEOTIDE SEQUENCE</scope>
    <source>
        <strain evidence="1">MELC-2E11</strain>
        <tissue evidence="1">Siphon/mantle</tissue>
    </source>
</reference>
<dbReference type="Proteomes" id="UP001164746">
    <property type="component" value="Chromosome 17"/>
</dbReference>
<evidence type="ECO:0000313" key="2">
    <source>
        <dbReference type="Proteomes" id="UP001164746"/>
    </source>
</evidence>
<dbReference type="PANTHER" id="PTHR33604:SF3">
    <property type="entry name" value="OSJNBA0004B13.7 PROTEIN"/>
    <property type="match status" value="1"/>
</dbReference>
<protein>
    <submittedName>
        <fullName evidence="1">Uncharacterized protein</fullName>
    </submittedName>
</protein>